<reference evidence="7" key="2">
    <citation type="submission" date="2023-05" db="EMBL/GenBank/DDBJ databases">
        <authorList>
            <person name="Schelkunov M.I."/>
        </authorList>
    </citation>
    <scope>NUCLEOTIDE SEQUENCE</scope>
    <source>
        <strain evidence="7">Hsosn_3</strain>
        <tissue evidence="7">Leaf</tissue>
    </source>
</reference>
<feature type="domain" description="Disease resistance N-terminal" evidence="5">
    <location>
        <begin position="5"/>
        <end position="93"/>
    </location>
</feature>
<name>A0AAD8MKS4_9APIA</name>
<evidence type="ECO:0008006" key="9">
    <source>
        <dbReference type="Google" id="ProtNLM"/>
    </source>
</evidence>
<keyword evidence="3" id="KW-0611">Plant defense</keyword>
<sequence>MVEVVVASAVKRLGELLISEATLLYEVRDQIKEIQLELERMHCFLEEADKKQILDKRVRKWVAEIRELAFRIEDVIESFALKDPTKKQKSGFKTMLRRFVCILSEGVSRHNIVTDINDIKSELTNLTARLPTYGITKGLGEGETSGSVYKIEGLTEEEGWQLLAKKAKIDDFRGNRQASEMERIGRNMVKRCKDNYAEDGSKRSIGRRLCIRSSNHEREVEDSLLSIGSNVPILDSYDQYVISRIRSISIWYDHSIYTARVLSNATFSLKKFKLLRVLTVRRFIISRQNIRDISDLVYLNYLSLAECRLEELSSSIGNLRNLETLDLRVRDAIRIPNVLSKLKQLKHLYLPEDFEEEGRVEKLRFEGLNKLEKSRTSSQRILLISLNPKNCATHILFFKEKENSV</sequence>
<evidence type="ECO:0000313" key="8">
    <source>
        <dbReference type="Proteomes" id="UP001237642"/>
    </source>
</evidence>
<comment type="caution">
    <text evidence="7">The sequence shown here is derived from an EMBL/GenBank/DDBJ whole genome shotgun (WGS) entry which is preliminary data.</text>
</comment>
<keyword evidence="4" id="KW-0067">ATP-binding</keyword>
<dbReference type="PANTHER" id="PTHR19338">
    <property type="entry name" value="TRANSLOCASE OF INNER MITOCHONDRIAL MEMBRANE 13 HOMOLOG"/>
    <property type="match status" value="1"/>
</dbReference>
<dbReference type="Gene3D" id="1.20.5.4130">
    <property type="match status" value="1"/>
</dbReference>
<dbReference type="InterPro" id="IPR032675">
    <property type="entry name" value="LRR_dom_sf"/>
</dbReference>
<dbReference type="InterPro" id="IPR055414">
    <property type="entry name" value="LRR_R13L4/SHOC2-like"/>
</dbReference>
<organism evidence="7 8">
    <name type="scientific">Heracleum sosnowskyi</name>
    <dbReference type="NCBI Taxonomy" id="360622"/>
    <lineage>
        <taxon>Eukaryota</taxon>
        <taxon>Viridiplantae</taxon>
        <taxon>Streptophyta</taxon>
        <taxon>Embryophyta</taxon>
        <taxon>Tracheophyta</taxon>
        <taxon>Spermatophyta</taxon>
        <taxon>Magnoliopsida</taxon>
        <taxon>eudicotyledons</taxon>
        <taxon>Gunneridae</taxon>
        <taxon>Pentapetalae</taxon>
        <taxon>asterids</taxon>
        <taxon>campanulids</taxon>
        <taxon>Apiales</taxon>
        <taxon>Apiaceae</taxon>
        <taxon>Apioideae</taxon>
        <taxon>apioid superclade</taxon>
        <taxon>Tordylieae</taxon>
        <taxon>Tordyliinae</taxon>
        <taxon>Heracleum</taxon>
    </lineage>
</organism>
<gene>
    <name evidence="7" type="ORF">POM88_033174</name>
</gene>
<evidence type="ECO:0000259" key="6">
    <source>
        <dbReference type="Pfam" id="PF23598"/>
    </source>
</evidence>
<keyword evidence="2" id="KW-0547">Nucleotide-binding</keyword>
<evidence type="ECO:0000256" key="2">
    <source>
        <dbReference type="ARBA" id="ARBA00022741"/>
    </source>
</evidence>
<protein>
    <recommendedName>
        <fullName evidence="9">Rx N-terminal domain-containing protein</fullName>
    </recommendedName>
</protein>
<dbReference type="InterPro" id="IPR038005">
    <property type="entry name" value="RX-like_CC"/>
</dbReference>
<evidence type="ECO:0000256" key="1">
    <source>
        <dbReference type="ARBA" id="ARBA00022737"/>
    </source>
</evidence>
<dbReference type="EMBL" id="JAUIZM010000007">
    <property type="protein sequence ID" value="KAK1376981.1"/>
    <property type="molecule type" value="Genomic_DNA"/>
</dbReference>
<keyword evidence="1" id="KW-0677">Repeat</keyword>
<feature type="domain" description="Disease resistance R13L4/SHOC-2-like LRR" evidence="6">
    <location>
        <begin position="256"/>
        <end position="373"/>
    </location>
</feature>
<dbReference type="Gene3D" id="3.80.10.10">
    <property type="entry name" value="Ribonuclease Inhibitor"/>
    <property type="match status" value="1"/>
</dbReference>
<dbReference type="GO" id="GO:0005524">
    <property type="term" value="F:ATP binding"/>
    <property type="evidence" value="ECO:0007669"/>
    <property type="project" value="UniProtKB-KW"/>
</dbReference>
<dbReference type="InterPro" id="IPR041118">
    <property type="entry name" value="Rx_N"/>
</dbReference>
<evidence type="ECO:0000313" key="7">
    <source>
        <dbReference type="EMBL" id="KAK1376981.1"/>
    </source>
</evidence>
<accession>A0AAD8MKS4</accession>
<keyword evidence="8" id="KW-1185">Reference proteome</keyword>
<evidence type="ECO:0000256" key="3">
    <source>
        <dbReference type="ARBA" id="ARBA00022821"/>
    </source>
</evidence>
<dbReference type="Pfam" id="PF23598">
    <property type="entry name" value="LRR_14"/>
    <property type="match status" value="1"/>
</dbReference>
<dbReference type="PANTHER" id="PTHR19338:SF66">
    <property type="entry name" value="NB-ARC DOMAIN-CONTAINING PROTEIN"/>
    <property type="match status" value="1"/>
</dbReference>
<reference evidence="7" key="1">
    <citation type="submission" date="2023-02" db="EMBL/GenBank/DDBJ databases">
        <title>Genome of toxic invasive species Heracleum sosnowskyi carries increased number of genes despite the absence of recent whole-genome duplications.</title>
        <authorList>
            <person name="Schelkunov M."/>
            <person name="Shtratnikova V."/>
            <person name="Makarenko M."/>
            <person name="Klepikova A."/>
            <person name="Omelchenko D."/>
            <person name="Novikova G."/>
            <person name="Obukhova E."/>
            <person name="Bogdanov V."/>
            <person name="Penin A."/>
            <person name="Logacheva M."/>
        </authorList>
    </citation>
    <scope>NUCLEOTIDE SEQUENCE</scope>
    <source>
        <strain evidence="7">Hsosn_3</strain>
        <tissue evidence="7">Leaf</tissue>
    </source>
</reference>
<dbReference type="GO" id="GO:0006952">
    <property type="term" value="P:defense response"/>
    <property type="evidence" value="ECO:0007669"/>
    <property type="project" value="UniProtKB-KW"/>
</dbReference>
<dbReference type="Pfam" id="PF18052">
    <property type="entry name" value="Rx_N"/>
    <property type="match status" value="1"/>
</dbReference>
<evidence type="ECO:0000256" key="4">
    <source>
        <dbReference type="ARBA" id="ARBA00022840"/>
    </source>
</evidence>
<evidence type="ECO:0000259" key="5">
    <source>
        <dbReference type="Pfam" id="PF18052"/>
    </source>
</evidence>
<dbReference type="CDD" id="cd14798">
    <property type="entry name" value="RX-CC_like"/>
    <property type="match status" value="1"/>
</dbReference>
<proteinExistence type="predicted"/>
<dbReference type="SUPFAM" id="SSF52047">
    <property type="entry name" value="RNI-like"/>
    <property type="match status" value="1"/>
</dbReference>
<dbReference type="AlphaFoldDB" id="A0AAD8MKS4"/>
<dbReference type="Proteomes" id="UP001237642">
    <property type="component" value="Unassembled WGS sequence"/>
</dbReference>